<dbReference type="PANTHER" id="PTHR12788:SF10">
    <property type="entry name" value="PROTEIN-TYROSINE SULFOTRANSFERASE"/>
    <property type="match status" value="1"/>
</dbReference>
<dbReference type="EMBL" id="CAXLJL010000356">
    <property type="protein sequence ID" value="CAL5136829.1"/>
    <property type="molecule type" value="Genomic_DNA"/>
</dbReference>
<evidence type="ECO:0000256" key="5">
    <source>
        <dbReference type="RuleBase" id="RU365018"/>
    </source>
</evidence>
<accession>A0AAV2TKN4</accession>
<reference evidence="7" key="1">
    <citation type="submission" date="2024-06" db="EMBL/GenBank/DDBJ databases">
        <authorList>
            <person name="Liu X."/>
            <person name="Lenzi L."/>
            <person name="Haldenby T S."/>
            <person name="Uol C."/>
        </authorList>
    </citation>
    <scope>NUCLEOTIDE SEQUENCE</scope>
</reference>
<dbReference type="PANTHER" id="PTHR12788">
    <property type="entry name" value="PROTEIN-TYROSINE SULFOTRANSFERASE 2"/>
    <property type="match status" value="1"/>
</dbReference>
<dbReference type="EC" id="2.8.2.20" evidence="2 5"/>
<evidence type="ECO:0000313" key="7">
    <source>
        <dbReference type="EMBL" id="CAL5136829.1"/>
    </source>
</evidence>
<evidence type="ECO:0000256" key="1">
    <source>
        <dbReference type="ARBA" id="ARBA00009988"/>
    </source>
</evidence>
<protein>
    <recommendedName>
        <fullName evidence="2 5">Protein-tyrosine sulfotransferase</fullName>
        <ecNumber evidence="2 5">2.8.2.20</ecNumber>
    </recommendedName>
</protein>
<evidence type="ECO:0000256" key="3">
    <source>
        <dbReference type="ARBA" id="ARBA00022679"/>
    </source>
</evidence>
<keyword evidence="6" id="KW-0472">Membrane</keyword>
<evidence type="ECO:0000256" key="6">
    <source>
        <dbReference type="SAM" id="Phobius"/>
    </source>
</evidence>
<dbReference type="Proteomes" id="UP001497525">
    <property type="component" value="Unassembled WGS sequence"/>
</dbReference>
<dbReference type="GO" id="GO:0005794">
    <property type="term" value="C:Golgi apparatus"/>
    <property type="evidence" value="ECO:0007669"/>
    <property type="project" value="UniProtKB-ARBA"/>
</dbReference>
<evidence type="ECO:0000256" key="2">
    <source>
        <dbReference type="ARBA" id="ARBA00013262"/>
    </source>
</evidence>
<sequence length="341" mass="38435">MAWVFVGYKRLLLPLRILSTICILMYASHLLVKRRAFGTVHRCHQRTPDEKALVFIGGHPRSGTTLLRVLLDVHPQIRCGPESRIIPHMLSQLNSFQSGYVNHQLKAARVYPQAVHAAFSAFIATLVEEAGEPAQTLCSKDPMTFEFLRLLGGLFPKAKFIHVVRDGRAVTASMLKRRITTGDGIRSARFVFWRWEKITFSMVQQCSELGPLGCFQVRYEDIVLRPHATMRKILGFLGVPWDPVVLRHETKLAEGTVFSDLERSTSQVKYPIHTKAVDAWARSNSVLSKKFIQTAHLNSSLLKKLGYASAGIPPNYGEVEPKVLQTTARLSKNPDFLELFS</sequence>
<evidence type="ECO:0000313" key="8">
    <source>
        <dbReference type="Proteomes" id="UP001497525"/>
    </source>
</evidence>
<keyword evidence="6" id="KW-0812">Transmembrane</keyword>
<comment type="caution">
    <text evidence="7">The sequence shown here is derived from an EMBL/GenBank/DDBJ whole genome shotgun (WGS) entry which is preliminary data.</text>
</comment>
<organism evidence="7 8">
    <name type="scientific">Calicophoron daubneyi</name>
    <name type="common">Rumen fluke</name>
    <name type="synonym">Paramphistomum daubneyi</name>
    <dbReference type="NCBI Taxonomy" id="300641"/>
    <lineage>
        <taxon>Eukaryota</taxon>
        <taxon>Metazoa</taxon>
        <taxon>Spiralia</taxon>
        <taxon>Lophotrochozoa</taxon>
        <taxon>Platyhelminthes</taxon>
        <taxon>Trematoda</taxon>
        <taxon>Digenea</taxon>
        <taxon>Plagiorchiida</taxon>
        <taxon>Pronocephalata</taxon>
        <taxon>Paramphistomoidea</taxon>
        <taxon>Paramphistomidae</taxon>
        <taxon>Calicophoron</taxon>
    </lineage>
</organism>
<dbReference type="GO" id="GO:0008476">
    <property type="term" value="F:protein-tyrosine sulfotransferase activity"/>
    <property type="evidence" value="ECO:0007669"/>
    <property type="project" value="UniProtKB-EC"/>
</dbReference>
<proteinExistence type="inferred from homology"/>
<gene>
    <name evidence="7" type="ORF">CDAUBV1_LOCUS11130</name>
</gene>
<keyword evidence="3 5" id="KW-0808">Transferase</keyword>
<dbReference type="Pfam" id="PF13469">
    <property type="entry name" value="Sulfotransfer_3"/>
    <property type="match status" value="1"/>
</dbReference>
<comment type="function">
    <text evidence="5">Catalyzes the O-sulfation of tyrosine residues within acidic motifs of polypeptides, using 3'-phosphoadenylyl sulfate (PAPS) as cosubstrate.</text>
</comment>
<evidence type="ECO:0000256" key="4">
    <source>
        <dbReference type="ARBA" id="ARBA00048460"/>
    </source>
</evidence>
<comment type="catalytic activity">
    <reaction evidence="4 5">
        <text>L-tyrosyl-[protein] + 3'-phosphoadenylyl sulfate = O-sulfo-L-tyrosine-[protein] + adenosine 3',5'-bisphosphate + H(+)</text>
        <dbReference type="Rhea" id="RHEA:16801"/>
        <dbReference type="Rhea" id="RHEA-COMP:10136"/>
        <dbReference type="Rhea" id="RHEA-COMP:11688"/>
        <dbReference type="ChEBI" id="CHEBI:15378"/>
        <dbReference type="ChEBI" id="CHEBI:46858"/>
        <dbReference type="ChEBI" id="CHEBI:58339"/>
        <dbReference type="ChEBI" id="CHEBI:58343"/>
        <dbReference type="ChEBI" id="CHEBI:65286"/>
        <dbReference type="EC" id="2.8.2.20"/>
    </reaction>
</comment>
<dbReference type="Gene3D" id="3.40.50.300">
    <property type="entry name" value="P-loop containing nucleotide triphosphate hydrolases"/>
    <property type="match status" value="1"/>
</dbReference>
<dbReference type="AlphaFoldDB" id="A0AAV2TKN4"/>
<keyword evidence="6" id="KW-1133">Transmembrane helix</keyword>
<dbReference type="InterPro" id="IPR027417">
    <property type="entry name" value="P-loop_NTPase"/>
</dbReference>
<name>A0AAV2TKN4_CALDB</name>
<dbReference type="SUPFAM" id="SSF52540">
    <property type="entry name" value="P-loop containing nucleoside triphosphate hydrolases"/>
    <property type="match status" value="1"/>
</dbReference>
<feature type="transmembrane region" description="Helical" evidence="6">
    <location>
        <begin position="12"/>
        <end position="32"/>
    </location>
</feature>
<comment type="similarity">
    <text evidence="1 5">Belongs to the protein sulfotransferase family.</text>
</comment>
<dbReference type="InterPro" id="IPR026634">
    <property type="entry name" value="TPST-like"/>
</dbReference>